<dbReference type="SUPFAM" id="SSF51445">
    <property type="entry name" value="(Trans)glycosidases"/>
    <property type="match status" value="1"/>
</dbReference>
<proteinExistence type="inferred from homology"/>
<evidence type="ECO:0000256" key="3">
    <source>
        <dbReference type="ARBA" id="ARBA00012744"/>
    </source>
</evidence>
<keyword evidence="4" id="KW-0732">Signal</keyword>
<dbReference type="PRINTS" id="PR00133">
    <property type="entry name" value="GLHYDRLASE3"/>
</dbReference>
<gene>
    <name evidence="9" type="ORF">ENN90_14215</name>
</gene>
<feature type="non-terminal residue" evidence="9">
    <location>
        <position position="374"/>
    </location>
</feature>
<evidence type="ECO:0000256" key="4">
    <source>
        <dbReference type="ARBA" id="ARBA00022729"/>
    </source>
</evidence>
<evidence type="ECO:0000313" key="9">
    <source>
        <dbReference type="EMBL" id="HDR52749.1"/>
    </source>
</evidence>
<dbReference type="Proteomes" id="UP000886047">
    <property type="component" value="Unassembled WGS sequence"/>
</dbReference>
<dbReference type="EMBL" id="DSDK01000799">
    <property type="protein sequence ID" value="HDR52749.1"/>
    <property type="molecule type" value="Genomic_DNA"/>
</dbReference>
<evidence type="ECO:0000259" key="8">
    <source>
        <dbReference type="Pfam" id="PF00933"/>
    </source>
</evidence>
<organism evidence="9">
    <name type="scientific">Mariniphaga anaerophila</name>
    <dbReference type="NCBI Taxonomy" id="1484053"/>
    <lineage>
        <taxon>Bacteria</taxon>
        <taxon>Pseudomonadati</taxon>
        <taxon>Bacteroidota</taxon>
        <taxon>Bacteroidia</taxon>
        <taxon>Marinilabiliales</taxon>
        <taxon>Prolixibacteraceae</taxon>
        <taxon>Mariniphaga</taxon>
    </lineage>
</organism>
<feature type="region of interest" description="Disordered" evidence="7">
    <location>
        <begin position="114"/>
        <end position="136"/>
    </location>
</feature>
<sequence>MKAKVNSGIFLLVVLFIMAGCVSKWSEEEKDGYNLVHNKGGQILGYSPESGVSLIEKNGFAFKDLNKNGKLDVYEDWRKATDERARDLASQMSVEQIAGLMLYSGHQSIPAGSRRGFGGGTYNGKPLDESGAHSGDLTDQQRKFLTEDNLRHVLITSVQSPGVAAQWNNNMQALVEGIGLGIPGNTSSDPRHGSDSYAEYNAGAGGDISRWPGTLGLAATFDPELMQQFGDIASREYRALGIATALSPQIDLATEPRWSRFDGTMGEDPGLAADMARAYVDGFQTSAGEAHLSGGWGYNSVNAMVKHWPGGGPEEGGRDGHFGYGAYAVYPGNRLQDHLKPFTEGAFKLDGPTGMASAVMPYYTISWNVDTVYG</sequence>
<dbReference type="InterPro" id="IPR017853">
    <property type="entry name" value="GH"/>
</dbReference>
<dbReference type="InterPro" id="IPR001764">
    <property type="entry name" value="Glyco_hydro_3_N"/>
</dbReference>
<evidence type="ECO:0000256" key="7">
    <source>
        <dbReference type="SAM" id="MobiDB-lite"/>
    </source>
</evidence>
<evidence type="ECO:0000256" key="6">
    <source>
        <dbReference type="ARBA" id="ARBA00023295"/>
    </source>
</evidence>
<dbReference type="PANTHER" id="PTHR30620:SF16">
    <property type="entry name" value="LYSOSOMAL BETA GLUCOSIDASE"/>
    <property type="match status" value="1"/>
</dbReference>
<keyword evidence="5 9" id="KW-0378">Hydrolase</keyword>
<dbReference type="Gene3D" id="3.20.20.300">
    <property type="entry name" value="Glycoside hydrolase, family 3, N-terminal domain"/>
    <property type="match status" value="1"/>
</dbReference>
<keyword evidence="6" id="KW-0326">Glycosidase</keyword>
<dbReference type="EC" id="3.2.1.21" evidence="3"/>
<dbReference type="GO" id="GO:0009251">
    <property type="term" value="P:glucan catabolic process"/>
    <property type="evidence" value="ECO:0007669"/>
    <property type="project" value="TreeGrafter"/>
</dbReference>
<protein>
    <recommendedName>
        <fullName evidence="3">beta-glucosidase</fullName>
        <ecNumber evidence="3">3.2.1.21</ecNumber>
    </recommendedName>
</protein>
<dbReference type="Pfam" id="PF00933">
    <property type="entry name" value="Glyco_hydro_3"/>
    <property type="match status" value="1"/>
</dbReference>
<comment type="caution">
    <text evidence="9">The sequence shown here is derived from an EMBL/GenBank/DDBJ whole genome shotgun (WGS) entry which is preliminary data.</text>
</comment>
<dbReference type="InterPro" id="IPR051915">
    <property type="entry name" value="Cellulose_Degrad_GH3"/>
</dbReference>
<accession>A0A831LDQ0</accession>
<comment type="similarity">
    <text evidence="2">Belongs to the glycosyl hydrolase 3 family.</text>
</comment>
<evidence type="ECO:0000256" key="5">
    <source>
        <dbReference type="ARBA" id="ARBA00022801"/>
    </source>
</evidence>
<comment type="catalytic activity">
    <reaction evidence="1">
        <text>Hydrolysis of terminal, non-reducing beta-D-glucosyl residues with release of beta-D-glucose.</text>
        <dbReference type="EC" id="3.2.1.21"/>
    </reaction>
</comment>
<reference evidence="9" key="1">
    <citation type="journal article" date="2020" name="mSystems">
        <title>Genome- and Community-Level Interaction Insights into Carbon Utilization and Element Cycling Functions of Hydrothermarchaeota in Hydrothermal Sediment.</title>
        <authorList>
            <person name="Zhou Z."/>
            <person name="Liu Y."/>
            <person name="Xu W."/>
            <person name="Pan J."/>
            <person name="Luo Z.H."/>
            <person name="Li M."/>
        </authorList>
    </citation>
    <scope>NUCLEOTIDE SEQUENCE [LARGE SCALE GENOMIC DNA]</scope>
    <source>
        <strain evidence="9">SpSt-1217</strain>
    </source>
</reference>
<dbReference type="PROSITE" id="PS51257">
    <property type="entry name" value="PROKAR_LIPOPROTEIN"/>
    <property type="match status" value="1"/>
</dbReference>
<dbReference type="InterPro" id="IPR036962">
    <property type="entry name" value="Glyco_hydro_3_N_sf"/>
</dbReference>
<dbReference type="GO" id="GO:0008422">
    <property type="term" value="F:beta-glucosidase activity"/>
    <property type="evidence" value="ECO:0007669"/>
    <property type="project" value="UniProtKB-EC"/>
</dbReference>
<evidence type="ECO:0000256" key="1">
    <source>
        <dbReference type="ARBA" id="ARBA00000448"/>
    </source>
</evidence>
<feature type="domain" description="Glycoside hydrolase family 3 N-terminal" evidence="8">
    <location>
        <begin position="138"/>
        <end position="344"/>
    </location>
</feature>
<name>A0A831LDQ0_9BACT</name>
<dbReference type="AlphaFoldDB" id="A0A831LDQ0"/>
<dbReference type="PANTHER" id="PTHR30620">
    <property type="entry name" value="PERIPLASMIC BETA-GLUCOSIDASE-RELATED"/>
    <property type="match status" value="1"/>
</dbReference>
<evidence type="ECO:0000256" key="2">
    <source>
        <dbReference type="ARBA" id="ARBA00005336"/>
    </source>
</evidence>